<dbReference type="SUPFAM" id="SSF53067">
    <property type="entry name" value="Actin-like ATPase domain"/>
    <property type="match status" value="2"/>
</dbReference>
<evidence type="ECO:0000256" key="6">
    <source>
        <dbReference type="HAMAP-Rule" id="MF_00020"/>
    </source>
</evidence>
<keyword evidence="6" id="KW-0479">Metal-binding</keyword>
<evidence type="ECO:0000256" key="2">
    <source>
        <dbReference type="ARBA" id="ARBA00022679"/>
    </source>
</evidence>
<accession>A0ABY3B894</accession>
<dbReference type="InterPro" id="IPR023865">
    <property type="entry name" value="Aliphatic_acid_kinase_CS"/>
</dbReference>
<dbReference type="EMBL" id="VIJZ01000002">
    <property type="protein sequence ID" value="TQS00244.1"/>
    <property type="molecule type" value="Genomic_DNA"/>
</dbReference>
<dbReference type="RefSeq" id="WP_063213449.1">
    <property type="nucleotide sequence ID" value="NZ_VIJZ01000002.1"/>
</dbReference>
<comment type="subcellular location">
    <subcellularLocation>
        <location evidence="6">Cytoplasm</location>
    </subcellularLocation>
</comment>
<dbReference type="Proteomes" id="UP000319219">
    <property type="component" value="Unassembled WGS sequence"/>
</dbReference>
<feature type="site" description="Transition state stabilizer" evidence="6">
    <location>
        <position position="180"/>
    </location>
</feature>
<keyword evidence="2 6" id="KW-0808">Transferase</keyword>
<protein>
    <recommendedName>
        <fullName evidence="6">Acetate kinase</fullName>
        <ecNumber evidence="6">2.7.2.1</ecNumber>
    </recommendedName>
    <alternativeName>
        <fullName evidence="6">Acetokinase</fullName>
    </alternativeName>
</protein>
<comment type="cofactor">
    <cofactor evidence="6">
        <name>Mg(2+)</name>
        <dbReference type="ChEBI" id="CHEBI:18420"/>
    </cofactor>
    <cofactor evidence="6">
        <name>Mn(2+)</name>
        <dbReference type="ChEBI" id="CHEBI:29035"/>
    </cofactor>
    <text evidence="6">Mg(2+). Can also accept Mn(2+).</text>
</comment>
<keyword evidence="9" id="KW-1185">Reference proteome</keyword>
<evidence type="ECO:0000256" key="4">
    <source>
        <dbReference type="ARBA" id="ARBA00022777"/>
    </source>
</evidence>
<feature type="binding site" evidence="6">
    <location>
        <position position="91"/>
    </location>
    <ligand>
        <name>substrate</name>
    </ligand>
</feature>
<dbReference type="PIRSF" id="PIRSF000722">
    <property type="entry name" value="Acetate_prop_kin"/>
    <property type="match status" value="1"/>
</dbReference>
<dbReference type="Gene3D" id="3.30.420.40">
    <property type="match status" value="2"/>
</dbReference>
<dbReference type="CDD" id="cd24010">
    <property type="entry name" value="ASKHA_NBD_AcK_PK"/>
    <property type="match status" value="1"/>
</dbReference>
<feature type="binding site" evidence="6">
    <location>
        <begin position="331"/>
        <end position="335"/>
    </location>
    <ligand>
        <name>ATP</name>
        <dbReference type="ChEBI" id="CHEBI:30616"/>
    </ligand>
</feature>
<sequence length="398" mass="43796">MKILVINAGSSSLKYQLYDMTDESVLAKGLVERIGMDSSILTHKPTNKEEYTEVSEILEHTTAIRKVLNALTDAEHGVISSISEIQAVGHRVVHGGEIFKQSALVTPEAKSEIRRLFDLAPLHNPASMMGIKAAETNMPEVPQVVVFDTSFHQTMPEKAYMYAIPRVLYNKYKVRRYGAHGTSHDFVSKEAAKFVGRPLEDLKIITCHIGNGGSVTAVQGGLSVDTSMGMTPLEGLMMGTRSGDLDPAIVPYVMNKEELTVNEVNSMLNKHSGLLAISGISSDMREVTEGMEKGEPNTTLAFEMYEYRLRKYIGSYAAAMNGVDVIVFTAGVGENSVVLRKRVLEQLTFLGIELDESLNAVRSGEIRRITTANSKVEVLIIPTNEELVIARDTFRLVQ</sequence>
<keyword evidence="3 6" id="KW-0547">Nucleotide-binding</keyword>
<evidence type="ECO:0000313" key="9">
    <source>
        <dbReference type="Proteomes" id="UP000319219"/>
    </source>
</evidence>
<dbReference type="EC" id="2.7.2.1" evidence="6"/>
<comment type="catalytic activity">
    <reaction evidence="6">
        <text>acetate + ATP = acetyl phosphate + ADP</text>
        <dbReference type="Rhea" id="RHEA:11352"/>
        <dbReference type="ChEBI" id="CHEBI:22191"/>
        <dbReference type="ChEBI" id="CHEBI:30089"/>
        <dbReference type="ChEBI" id="CHEBI:30616"/>
        <dbReference type="ChEBI" id="CHEBI:456216"/>
        <dbReference type="EC" id="2.7.2.1"/>
    </reaction>
</comment>
<proteinExistence type="inferred from homology"/>
<evidence type="ECO:0000256" key="5">
    <source>
        <dbReference type="ARBA" id="ARBA00022840"/>
    </source>
</evidence>
<dbReference type="NCBIfam" id="TIGR00016">
    <property type="entry name" value="ackA"/>
    <property type="match status" value="1"/>
</dbReference>
<dbReference type="PROSITE" id="PS01075">
    <property type="entry name" value="ACETATE_KINASE_1"/>
    <property type="match status" value="1"/>
</dbReference>
<evidence type="ECO:0000256" key="3">
    <source>
        <dbReference type="ARBA" id="ARBA00022741"/>
    </source>
</evidence>
<dbReference type="HAMAP" id="MF_00020">
    <property type="entry name" value="Acetate_kinase"/>
    <property type="match status" value="1"/>
</dbReference>
<evidence type="ECO:0000256" key="1">
    <source>
        <dbReference type="ARBA" id="ARBA00008748"/>
    </source>
</evidence>
<name>A0ABY3B894_9BACL</name>
<feature type="binding site" evidence="6">
    <location>
        <position position="14"/>
    </location>
    <ligand>
        <name>ATP</name>
        <dbReference type="ChEBI" id="CHEBI:30616"/>
    </ligand>
</feature>
<dbReference type="PANTHER" id="PTHR21060:SF15">
    <property type="entry name" value="ACETATE KINASE-RELATED"/>
    <property type="match status" value="1"/>
</dbReference>
<comment type="caution">
    <text evidence="8">The sequence shown here is derived from an EMBL/GenBank/DDBJ whole genome shotgun (WGS) entry which is preliminary data.</text>
</comment>
<dbReference type="PROSITE" id="PS01076">
    <property type="entry name" value="ACETATE_KINASE_2"/>
    <property type="match status" value="1"/>
</dbReference>
<feature type="active site" description="Proton donor/acceptor" evidence="6">
    <location>
        <position position="148"/>
    </location>
</feature>
<comment type="subunit">
    <text evidence="6">Homodimer.</text>
</comment>
<feature type="binding site" evidence="6">
    <location>
        <position position="7"/>
    </location>
    <ligand>
        <name>Mg(2+)</name>
        <dbReference type="ChEBI" id="CHEBI:18420"/>
    </ligand>
</feature>
<comment type="similarity">
    <text evidence="1 6 7">Belongs to the acetokinase family.</text>
</comment>
<comment type="function">
    <text evidence="6">Catalyzes the formation of acetyl phosphate from acetate and ATP. Can also catalyze the reverse reaction.</text>
</comment>
<feature type="binding site" evidence="6">
    <location>
        <begin position="208"/>
        <end position="212"/>
    </location>
    <ligand>
        <name>ATP</name>
        <dbReference type="ChEBI" id="CHEBI:30616"/>
    </ligand>
</feature>
<dbReference type="PRINTS" id="PR00471">
    <property type="entry name" value="ACETATEKNASE"/>
</dbReference>
<dbReference type="InterPro" id="IPR043129">
    <property type="entry name" value="ATPase_NBD"/>
</dbReference>
<feature type="binding site" evidence="6">
    <location>
        <position position="385"/>
    </location>
    <ligand>
        <name>Mg(2+)</name>
        <dbReference type="ChEBI" id="CHEBI:18420"/>
    </ligand>
</feature>
<feature type="binding site" evidence="6">
    <location>
        <begin position="283"/>
        <end position="285"/>
    </location>
    <ligand>
        <name>ATP</name>
        <dbReference type="ChEBI" id="CHEBI:30616"/>
    </ligand>
</feature>
<dbReference type="PANTHER" id="PTHR21060">
    <property type="entry name" value="ACETATE KINASE"/>
    <property type="match status" value="1"/>
</dbReference>
<keyword evidence="5 6" id="KW-0067">ATP-binding</keyword>
<evidence type="ECO:0000313" key="8">
    <source>
        <dbReference type="EMBL" id="TQS00244.1"/>
    </source>
</evidence>
<dbReference type="GO" id="GO:0016301">
    <property type="term" value="F:kinase activity"/>
    <property type="evidence" value="ECO:0007669"/>
    <property type="project" value="UniProtKB-KW"/>
</dbReference>
<organism evidence="8 9">
    <name type="scientific">Paenibacillus ottowii</name>
    <dbReference type="NCBI Taxonomy" id="2315729"/>
    <lineage>
        <taxon>Bacteria</taxon>
        <taxon>Bacillati</taxon>
        <taxon>Bacillota</taxon>
        <taxon>Bacilli</taxon>
        <taxon>Bacillales</taxon>
        <taxon>Paenibacillaceae</taxon>
        <taxon>Paenibacillus</taxon>
    </lineage>
</organism>
<feature type="site" description="Transition state stabilizer" evidence="6">
    <location>
        <position position="241"/>
    </location>
</feature>
<keyword evidence="6" id="KW-0460">Magnesium</keyword>
<keyword evidence="4 6" id="KW-0418">Kinase</keyword>
<reference evidence="8 9" key="1">
    <citation type="submission" date="2019-07" db="EMBL/GenBank/DDBJ databases">
        <title>Paenibacillus ottowii sp. nov. isolated from a fermentation system processing bovine manure.</title>
        <authorList>
            <person name="Velazquez L.F."/>
            <person name="Rajbanshi S."/>
            <person name="Guan S."/>
            <person name="Hinchee M."/>
            <person name="Welsh A."/>
        </authorList>
    </citation>
    <scope>NUCLEOTIDE SEQUENCE [LARGE SCALE GENOMIC DNA]</scope>
    <source>
        <strain evidence="8 9">MS2379</strain>
    </source>
</reference>
<dbReference type="Pfam" id="PF00871">
    <property type="entry name" value="Acetate_kinase"/>
    <property type="match status" value="1"/>
</dbReference>
<evidence type="ECO:0000256" key="7">
    <source>
        <dbReference type="RuleBase" id="RU003835"/>
    </source>
</evidence>
<dbReference type="InterPro" id="IPR000890">
    <property type="entry name" value="Aliphatic_acid_kin_short-chain"/>
</dbReference>
<gene>
    <name evidence="6" type="primary">ackA</name>
    <name evidence="8" type="ORF">FKV70_05560</name>
</gene>
<comment type="pathway">
    <text evidence="6">Metabolic intermediate biosynthesis; acetyl-CoA biosynthesis; acetyl-CoA from acetate: step 1/2.</text>
</comment>
<dbReference type="InterPro" id="IPR004372">
    <property type="entry name" value="Ac/propionate_kinase"/>
</dbReference>
<keyword evidence="6" id="KW-0963">Cytoplasm</keyword>